<dbReference type="RefSeq" id="WP_381302695.1">
    <property type="nucleotide sequence ID" value="NZ_JBHXNM010000036.1"/>
</dbReference>
<dbReference type="Proteomes" id="UP001598300">
    <property type="component" value="Unassembled WGS sequence"/>
</dbReference>
<name>A0ABW6EAZ5_9ACTN</name>
<reference evidence="1 2" key="1">
    <citation type="submission" date="2024-09" db="EMBL/GenBank/DDBJ databases">
        <title>The Natural Products Discovery Center: Release of the First 8490 Sequenced Strains for Exploring Actinobacteria Biosynthetic Diversity.</title>
        <authorList>
            <person name="Kalkreuter E."/>
            <person name="Kautsar S.A."/>
            <person name="Yang D."/>
            <person name="Bader C.D."/>
            <person name="Teijaro C.N."/>
            <person name="Fluegel L."/>
            <person name="Davis C.M."/>
            <person name="Simpson J.R."/>
            <person name="Lauterbach L."/>
            <person name="Steele A.D."/>
            <person name="Gui C."/>
            <person name="Meng S."/>
            <person name="Li G."/>
            <person name="Viehrig K."/>
            <person name="Ye F."/>
            <person name="Su P."/>
            <person name="Kiefer A.F."/>
            <person name="Nichols A."/>
            <person name="Cepeda A.J."/>
            <person name="Yan W."/>
            <person name="Fan B."/>
            <person name="Jiang Y."/>
            <person name="Adhikari A."/>
            <person name="Zheng C.-J."/>
            <person name="Schuster L."/>
            <person name="Cowan T.M."/>
            <person name="Smanski M.J."/>
            <person name="Chevrette M.G."/>
            <person name="De Carvalho L.P.S."/>
            <person name="Shen B."/>
        </authorList>
    </citation>
    <scope>NUCLEOTIDE SEQUENCE [LARGE SCALE GENOMIC DNA]</scope>
    <source>
        <strain evidence="1 2">NPDC058584</strain>
    </source>
</reference>
<dbReference type="Gene3D" id="1.10.260.40">
    <property type="entry name" value="lambda repressor-like DNA-binding domains"/>
    <property type="match status" value="1"/>
</dbReference>
<protein>
    <submittedName>
        <fullName evidence="1">Helix-turn-helix domain-containing protein</fullName>
    </submittedName>
</protein>
<sequence length="450" mass="49073">MSRWGKQQDRLVVRAVDVLSGVLSGTVTEPARRIVASRALLAIEESVFPVHEELVLAENAETAARRATDEDWADDAAVRRWVDETLAEHASSYNELHELWEEDPEYVGPRGEHPVWALLELSPFARRLRLLQEAAAKTAVGLGGDVGVGAHQIGHWAAGRSRPGAREREALAGALGVHPGWLDASRDEQPDAQLFRFASCPCATPTAMARLGLGREEPGWYDSPAEQDAAVHWCGGCGQAWVKDSAGWLLPLPPGEEPTPADGDSVDLGHPLLRIPSVTLDEPWPRALWQPPAGKKGRARTAYQIPELLTREPPALPGRPAVTPVVVPEPVWGAGSEQRLAANATWCRMCRGLAGAPAGAAGGPWVLLHRSEPRRELSTWTYPTQKDALHHGAHLAMTYLQLDDGPLDRVALDLFTGQAHRQVIARFLELHPDTHQFEVAELVPMHAGQF</sequence>
<dbReference type="EMBL" id="JBHXPM010000080">
    <property type="protein sequence ID" value="MFD3962018.1"/>
    <property type="molecule type" value="Genomic_DNA"/>
</dbReference>
<keyword evidence="2" id="KW-1185">Reference proteome</keyword>
<dbReference type="SUPFAM" id="SSF47413">
    <property type="entry name" value="lambda repressor-like DNA-binding domains"/>
    <property type="match status" value="1"/>
</dbReference>
<comment type="caution">
    <text evidence="1">The sequence shown here is derived from an EMBL/GenBank/DDBJ whole genome shotgun (WGS) entry which is preliminary data.</text>
</comment>
<evidence type="ECO:0000313" key="1">
    <source>
        <dbReference type="EMBL" id="MFD3962018.1"/>
    </source>
</evidence>
<gene>
    <name evidence="1" type="ORF">ACFWR3_38780</name>
</gene>
<proteinExistence type="predicted"/>
<dbReference type="InterPro" id="IPR010982">
    <property type="entry name" value="Lambda_DNA-bd_dom_sf"/>
</dbReference>
<evidence type="ECO:0000313" key="2">
    <source>
        <dbReference type="Proteomes" id="UP001598300"/>
    </source>
</evidence>
<organism evidence="1 2">
    <name type="scientific">Streptomyces bacillaris</name>
    <dbReference type="NCBI Taxonomy" id="68179"/>
    <lineage>
        <taxon>Bacteria</taxon>
        <taxon>Bacillati</taxon>
        <taxon>Actinomycetota</taxon>
        <taxon>Actinomycetes</taxon>
        <taxon>Kitasatosporales</taxon>
        <taxon>Streptomycetaceae</taxon>
        <taxon>Streptomyces</taxon>
    </lineage>
</organism>
<accession>A0ABW6EAZ5</accession>